<dbReference type="EMBL" id="QJKJ01010567">
    <property type="protein sequence ID" value="RDX73325.1"/>
    <property type="molecule type" value="Genomic_DNA"/>
</dbReference>
<gene>
    <name evidence="2" type="ORF">CR513_47099</name>
</gene>
<feature type="region of interest" description="Disordered" evidence="1">
    <location>
        <begin position="68"/>
        <end position="97"/>
    </location>
</feature>
<organism evidence="2 3">
    <name type="scientific">Mucuna pruriens</name>
    <name type="common">Velvet bean</name>
    <name type="synonym">Dolichos pruriens</name>
    <dbReference type="NCBI Taxonomy" id="157652"/>
    <lineage>
        <taxon>Eukaryota</taxon>
        <taxon>Viridiplantae</taxon>
        <taxon>Streptophyta</taxon>
        <taxon>Embryophyta</taxon>
        <taxon>Tracheophyta</taxon>
        <taxon>Spermatophyta</taxon>
        <taxon>Magnoliopsida</taxon>
        <taxon>eudicotyledons</taxon>
        <taxon>Gunneridae</taxon>
        <taxon>Pentapetalae</taxon>
        <taxon>rosids</taxon>
        <taxon>fabids</taxon>
        <taxon>Fabales</taxon>
        <taxon>Fabaceae</taxon>
        <taxon>Papilionoideae</taxon>
        <taxon>50 kb inversion clade</taxon>
        <taxon>NPAAA clade</taxon>
        <taxon>indigoferoid/millettioid clade</taxon>
        <taxon>Phaseoleae</taxon>
        <taxon>Mucuna</taxon>
    </lineage>
</organism>
<reference evidence="2" key="1">
    <citation type="submission" date="2018-05" db="EMBL/GenBank/DDBJ databases">
        <title>Draft genome of Mucuna pruriens seed.</title>
        <authorList>
            <person name="Nnadi N.E."/>
            <person name="Vos R."/>
            <person name="Hasami M.H."/>
            <person name="Devisetty U.K."/>
            <person name="Aguiy J.C."/>
        </authorList>
    </citation>
    <scope>NUCLEOTIDE SEQUENCE [LARGE SCALE GENOMIC DNA]</scope>
    <source>
        <strain evidence="2">JCA_2017</strain>
    </source>
</reference>
<name>A0A371F516_MUCPR</name>
<comment type="caution">
    <text evidence="2">The sequence shown here is derived from an EMBL/GenBank/DDBJ whole genome shotgun (WGS) entry which is preliminary data.</text>
</comment>
<sequence>MIAFFDAYHTDMWDIVENGNYIPTDKEGAKLPRSSWNDKQKIRVSKDLKKLPMEELLGMLNVHEVELNEDERQRKGKSRALKTQKTQKGSLSKAFRA</sequence>
<evidence type="ECO:0000313" key="3">
    <source>
        <dbReference type="Proteomes" id="UP000257109"/>
    </source>
</evidence>
<protein>
    <submittedName>
        <fullName evidence="2">Uncharacterized protein</fullName>
    </submittedName>
</protein>
<dbReference type="OrthoDB" id="1418274at2759"/>
<proteinExistence type="predicted"/>
<feature type="non-terminal residue" evidence="2">
    <location>
        <position position="1"/>
    </location>
</feature>
<evidence type="ECO:0000313" key="2">
    <source>
        <dbReference type="EMBL" id="RDX73325.1"/>
    </source>
</evidence>
<accession>A0A371F516</accession>
<dbReference type="Proteomes" id="UP000257109">
    <property type="component" value="Unassembled WGS sequence"/>
</dbReference>
<evidence type="ECO:0000256" key="1">
    <source>
        <dbReference type="SAM" id="MobiDB-lite"/>
    </source>
</evidence>
<keyword evidence="3" id="KW-1185">Reference proteome</keyword>
<dbReference type="AlphaFoldDB" id="A0A371F516"/>